<gene>
    <name evidence="3" type="ORF">PYV00_14695</name>
</gene>
<evidence type="ECO:0000256" key="1">
    <source>
        <dbReference type="SAM" id="MobiDB-lite"/>
    </source>
</evidence>
<evidence type="ECO:0008006" key="5">
    <source>
        <dbReference type="Google" id="ProtNLM"/>
    </source>
</evidence>
<dbReference type="PROSITE" id="PS51257">
    <property type="entry name" value="PROKAR_LIPOPROTEIN"/>
    <property type="match status" value="1"/>
</dbReference>
<name>A0ABT5WSE7_9SPHN</name>
<accession>A0ABT5WSE7</accession>
<proteinExistence type="predicted"/>
<keyword evidence="2" id="KW-0732">Signal</keyword>
<evidence type="ECO:0000313" key="4">
    <source>
        <dbReference type="Proteomes" id="UP001216253"/>
    </source>
</evidence>
<feature type="chain" id="PRO_5046036725" description="Lipoprotein" evidence="2">
    <location>
        <begin position="20"/>
        <end position="238"/>
    </location>
</feature>
<evidence type="ECO:0000313" key="3">
    <source>
        <dbReference type="EMBL" id="MDE8652953.1"/>
    </source>
</evidence>
<feature type="region of interest" description="Disordered" evidence="1">
    <location>
        <begin position="86"/>
        <end position="107"/>
    </location>
</feature>
<reference evidence="3 4" key="1">
    <citation type="submission" date="2023-03" db="EMBL/GenBank/DDBJ databases">
        <title>NovoSphingobium album sp. nov. isolated from polycyclic aromatic hydrocarbons- and heavy-metal polluted soil.</title>
        <authorList>
            <person name="Liu Z."/>
            <person name="Wang K."/>
        </authorList>
    </citation>
    <scope>NUCLEOTIDE SEQUENCE [LARGE SCALE GENOMIC DNA]</scope>
    <source>
        <strain evidence="3 4">H3SJ31-1</strain>
    </source>
</reference>
<feature type="signal peptide" evidence="2">
    <location>
        <begin position="1"/>
        <end position="19"/>
    </location>
</feature>
<evidence type="ECO:0000256" key="2">
    <source>
        <dbReference type="SAM" id="SignalP"/>
    </source>
</evidence>
<sequence>MKSPARFLLAGLASAALLAGCNPARKDADDVTEKDPAMTGALGDQIMVDPELAGQNGAAVSANGGQVELPPEQRSPEAIAAARAEAAKQAGGTLKPAPQPGTGGATSLVEGAATAAQVAQQSKAASTDCSQKAQYSMDWAAKLPAELPVYPRGAVQEAAGADSEGCRLRVVNFVTPVTPGDVISFYYTKATKGGYAAEYHMDGTDHVLGGKKGGASYLIYARKLKNGLTEVDLIATGE</sequence>
<dbReference type="RefSeq" id="WP_275229052.1">
    <property type="nucleotide sequence ID" value="NZ_JARESE010000049.1"/>
</dbReference>
<comment type="caution">
    <text evidence="3">The sequence shown here is derived from an EMBL/GenBank/DDBJ whole genome shotgun (WGS) entry which is preliminary data.</text>
</comment>
<protein>
    <recommendedName>
        <fullName evidence="5">Lipoprotein</fullName>
    </recommendedName>
</protein>
<keyword evidence="4" id="KW-1185">Reference proteome</keyword>
<dbReference type="Proteomes" id="UP001216253">
    <property type="component" value="Unassembled WGS sequence"/>
</dbReference>
<organism evidence="3 4">
    <name type="scientific">Novosphingobium album</name>
    <name type="common">ex Liu et al. 2023</name>
    <dbReference type="NCBI Taxonomy" id="3031130"/>
    <lineage>
        <taxon>Bacteria</taxon>
        <taxon>Pseudomonadati</taxon>
        <taxon>Pseudomonadota</taxon>
        <taxon>Alphaproteobacteria</taxon>
        <taxon>Sphingomonadales</taxon>
        <taxon>Sphingomonadaceae</taxon>
        <taxon>Novosphingobium</taxon>
    </lineage>
</organism>
<dbReference type="EMBL" id="JARESE010000049">
    <property type="protein sequence ID" value="MDE8652953.1"/>
    <property type="molecule type" value="Genomic_DNA"/>
</dbReference>